<name>A0A0W0TUH1_LEGER</name>
<dbReference type="PATRIC" id="fig|448.7.peg.310"/>
<dbReference type="InterPro" id="IPR016032">
    <property type="entry name" value="Sig_transdc_resp-reg_C-effctor"/>
</dbReference>
<reference evidence="2 3" key="1">
    <citation type="submission" date="2015-11" db="EMBL/GenBank/DDBJ databases">
        <title>Genomic analysis of 38 Legionella species identifies large and diverse effector repertoires.</title>
        <authorList>
            <person name="Burstein D."/>
            <person name="Amaro F."/>
            <person name="Zusman T."/>
            <person name="Lifshitz Z."/>
            <person name="Cohen O."/>
            <person name="Gilbert J.A."/>
            <person name="Pupko T."/>
            <person name="Shuman H.A."/>
            <person name="Segal G."/>
        </authorList>
    </citation>
    <scope>NUCLEOTIDE SEQUENCE [LARGE SCALE GENOMIC DNA]</scope>
    <source>
        <strain evidence="2 3">SE-32A-C8</strain>
    </source>
</reference>
<dbReference type="Gene3D" id="1.10.10.10">
    <property type="entry name" value="Winged helix-like DNA-binding domain superfamily/Winged helix DNA-binding domain"/>
    <property type="match status" value="1"/>
</dbReference>
<dbReference type="SMART" id="SM00421">
    <property type="entry name" value="HTH_LUXR"/>
    <property type="match status" value="1"/>
</dbReference>
<dbReference type="SUPFAM" id="SSF46894">
    <property type="entry name" value="C-terminal effector domain of the bipartite response regulators"/>
    <property type="match status" value="1"/>
</dbReference>
<dbReference type="InterPro" id="IPR036388">
    <property type="entry name" value="WH-like_DNA-bd_sf"/>
</dbReference>
<dbReference type="PRINTS" id="PR00038">
    <property type="entry name" value="HTHLUXR"/>
</dbReference>
<dbReference type="GO" id="GO:0003677">
    <property type="term" value="F:DNA binding"/>
    <property type="evidence" value="ECO:0007669"/>
    <property type="project" value="InterPro"/>
</dbReference>
<evidence type="ECO:0000259" key="1">
    <source>
        <dbReference type="PROSITE" id="PS50043"/>
    </source>
</evidence>
<evidence type="ECO:0000313" key="2">
    <source>
        <dbReference type="EMBL" id="KTC99395.1"/>
    </source>
</evidence>
<feature type="domain" description="HTH luxR-type" evidence="1">
    <location>
        <begin position="203"/>
        <end position="273"/>
    </location>
</feature>
<keyword evidence="3" id="KW-1185">Reference proteome</keyword>
<proteinExistence type="predicted"/>
<dbReference type="RefSeq" id="WP_082657093.1">
    <property type="nucleotide sequence ID" value="NZ_CAAAHY010000001.1"/>
</dbReference>
<dbReference type="Proteomes" id="UP000054773">
    <property type="component" value="Unassembled WGS sequence"/>
</dbReference>
<dbReference type="AlphaFoldDB" id="A0A0W0TUH1"/>
<dbReference type="EMBL" id="LNYA01000003">
    <property type="protein sequence ID" value="KTC99395.1"/>
    <property type="molecule type" value="Genomic_DNA"/>
</dbReference>
<gene>
    <name evidence="2" type="ORF">Lery_0296</name>
</gene>
<dbReference type="OrthoDB" id="8593353at2"/>
<comment type="caution">
    <text evidence="2">The sequence shown here is derived from an EMBL/GenBank/DDBJ whole genome shotgun (WGS) entry which is preliminary data.</text>
</comment>
<protein>
    <submittedName>
        <fullName evidence="2">Bacterial regulatory protein, luxR family</fullName>
    </submittedName>
</protein>
<dbReference type="InterPro" id="IPR000792">
    <property type="entry name" value="Tscrpt_reg_LuxR_C"/>
</dbReference>
<dbReference type="GO" id="GO:0006355">
    <property type="term" value="P:regulation of DNA-templated transcription"/>
    <property type="evidence" value="ECO:0007669"/>
    <property type="project" value="InterPro"/>
</dbReference>
<evidence type="ECO:0000313" key="3">
    <source>
        <dbReference type="Proteomes" id="UP000054773"/>
    </source>
</evidence>
<accession>A0A0W0TUH1</accession>
<organism evidence="2 3">
    <name type="scientific">Legionella erythra</name>
    <dbReference type="NCBI Taxonomy" id="448"/>
    <lineage>
        <taxon>Bacteria</taxon>
        <taxon>Pseudomonadati</taxon>
        <taxon>Pseudomonadota</taxon>
        <taxon>Gammaproteobacteria</taxon>
        <taxon>Legionellales</taxon>
        <taxon>Legionellaceae</taxon>
        <taxon>Legionella</taxon>
    </lineage>
</organism>
<sequence>MNGINLEKHHVLESSQKVQEICNSSLPLLGITYFNYIKVYNNDCSRELLVNNAPWMKHFYENALYQSTAIIDIEHLLPKGYYLWTEMDKKEPAYLQGRQFNIDHGITFVNKTEEATYIYIFASTLERYEMNNFYIANLDMLQRFIHYFNDKGRCLIEEAATNRIYLPEQQNISPNRVNKISLSSGLREKFIEQTQIDRYFLLHESLDIYLTKKQGICASLLLKGYTSKQIAKEVNISHRTVEGYFLKIKNKLEEALKTHLTKNQLLKILRQSNIC</sequence>
<dbReference type="Pfam" id="PF00196">
    <property type="entry name" value="GerE"/>
    <property type="match status" value="1"/>
</dbReference>
<dbReference type="STRING" id="448.Lery_0296"/>
<dbReference type="PROSITE" id="PS50043">
    <property type="entry name" value="HTH_LUXR_2"/>
    <property type="match status" value="1"/>
</dbReference>